<evidence type="ECO:0000256" key="1">
    <source>
        <dbReference type="ARBA" id="ARBA00004651"/>
    </source>
</evidence>
<name>A0A6I9UVC3_BACDO</name>
<evidence type="ECO:0000256" key="3">
    <source>
        <dbReference type="ARBA" id="ARBA00022692"/>
    </source>
</evidence>
<keyword evidence="2" id="KW-1003">Cell membrane</keyword>
<evidence type="ECO:0000256" key="5">
    <source>
        <dbReference type="ARBA" id="ARBA00023136"/>
    </source>
</evidence>
<evidence type="ECO:0000256" key="8">
    <source>
        <dbReference type="SAM" id="Phobius"/>
    </source>
</evidence>
<dbReference type="RefSeq" id="XP_011199182.2">
    <property type="nucleotide sequence ID" value="XM_011200880.2"/>
</dbReference>
<gene>
    <name evidence="10" type="primary">LOC105223230</name>
</gene>
<dbReference type="InParanoid" id="A0A6I9UVC3"/>
<evidence type="ECO:0000256" key="7">
    <source>
        <dbReference type="ARBA" id="ARBA00023180"/>
    </source>
</evidence>
<feature type="transmembrane region" description="Helical" evidence="8">
    <location>
        <begin position="592"/>
        <end position="615"/>
    </location>
</feature>
<evidence type="ECO:0000256" key="2">
    <source>
        <dbReference type="ARBA" id="ARBA00022475"/>
    </source>
</evidence>
<reference evidence="9" key="1">
    <citation type="submission" date="2025-05" db="UniProtKB">
        <authorList>
            <consortium name="RefSeq"/>
        </authorList>
    </citation>
    <scope>NUCLEOTIDE SEQUENCE [LARGE SCALE GENOMIC DNA]</scope>
</reference>
<comment type="subcellular location">
    <subcellularLocation>
        <location evidence="1">Cell membrane</location>
        <topology evidence="1">Multi-pass membrane protein</topology>
    </subcellularLocation>
</comment>
<feature type="transmembrane region" description="Helical" evidence="8">
    <location>
        <begin position="393"/>
        <end position="412"/>
    </location>
</feature>
<sequence>MCYQLIRVLCFVSSWRLGVINANFQYNLEHFPVLQNETANFSRGISDLIERIQTERAFVSYFLLRKHPADCVDEQLPTNFGLPFMQLNESERSYVRGTGSSFLLAILCLRQLNDKDFMLKFSADLQHIRTRRILVIHNKNLAQSTHSEIETFFRNCMQVKFLHVILVHRDFAETNIFHSFNQFPDLQVETRDLRATTPIYPNRLADVAKKKLRVLVDQIEPITMLYEIGDKLILEGYIGYFVKTFALRYNFVLWLPDEYESSIKRVISIEEIRQAARNDSIDLGASLSTPQKQENLHEYIYPVEFFQWLTMLPVEPHMETYYFFISIFTPTTLVGIFVITWCLCVVYVVQLKLKCQTLRWNRQFLLLVLMPWHLDLLRGLLNQSTDMRLNSATRRIIFILVFALGGALNNFFSTKMVNWLTLPPQKKPIKSFEDVTERNLQIQIAEPDIAEIKFYRGEQFWKKHAHSFKVVCRYDEFLGNIRNMDTRYGYLIDTLTWPIIAQRQMYFKHPLFRLSESLYYTKGSLLSLPISENSMYKDLLSEFVMRSRESGLLGYWYSRTFYTMVSIGRFNFTDLSTNQIHEMLTLKEFEWVWIAYAVGVGFSGLVFILECIWYYKV</sequence>
<keyword evidence="5 8" id="KW-0472">Membrane</keyword>
<reference evidence="10" key="2">
    <citation type="submission" date="2025-08" db="UniProtKB">
        <authorList>
            <consortium name="RefSeq"/>
        </authorList>
    </citation>
    <scope>IDENTIFICATION</scope>
    <source>
        <tissue evidence="10">Adult</tissue>
    </source>
</reference>
<keyword evidence="3 8" id="KW-0812">Transmembrane</keyword>
<evidence type="ECO:0000256" key="4">
    <source>
        <dbReference type="ARBA" id="ARBA00022989"/>
    </source>
</evidence>
<keyword evidence="4 8" id="KW-1133">Transmembrane helix</keyword>
<dbReference type="PANTHER" id="PTHR42643:SF41">
    <property type="entry name" value="IONOTROPIC RECEPTOR 20A-RELATED"/>
    <property type="match status" value="1"/>
</dbReference>
<keyword evidence="9" id="KW-1185">Reference proteome</keyword>
<accession>A0A6I9UVC3</accession>
<dbReference type="InterPro" id="IPR052192">
    <property type="entry name" value="Insect_Ionotropic_Sensory_Rcpt"/>
</dbReference>
<dbReference type="GO" id="GO:0005886">
    <property type="term" value="C:plasma membrane"/>
    <property type="evidence" value="ECO:0007669"/>
    <property type="project" value="UniProtKB-SubCell"/>
</dbReference>
<dbReference type="AlphaFoldDB" id="A0A6I9UVC3"/>
<dbReference type="KEGG" id="bdr:105223230"/>
<dbReference type="Proteomes" id="UP001652620">
    <property type="component" value="Chromosome 2"/>
</dbReference>
<dbReference type="PANTHER" id="PTHR42643">
    <property type="entry name" value="IONOTROPIC RECEPTOR 20A-RELATED"/>
    <property type="match status" value="1"/>
</dbReference>
<evidence type="ECO:0000256" key="6">
    <source>
        <dbReference type="ARBA" id="ARBA00023170"/>
    </source>
</evidence>
<proteinExistence type="predicted"/>
<feature type="transmembrane region" description="Helical" evidence="8">
    <location>
        <begin position="321"/>
        <end position="351"/>
    </location>
</feature>
<organism evidence="9 10">
    <name type="scientific">Bactrocera dorsalis</name>
    <name type="common">Oriental fruit fly</name>
    <name type="synonym">Dacus dorsalis</name>
    <dbReference type="NCBI Taxonomy" id="27457"/>
    <lineage>
        <taxon>Eukaryota</taxon>
        <taxon>Metazoa</taxon>
        <taxon>Ecdysozoa</taxon>
        <taxon>Arthropoda</taxon>
        <taxon>Hexapoda</taxon>
        <taxon>Insecta</taxon>
        <taxon>Pterygota</taxon>
        <taxon>Neoptera</taxon>
        <taxon>Endopterygota</taxon>
        <taxon>Diptera</taxon>
        <taxon>Brachycera</taxon>
        <taxon>Muscomorpha</taxon>
        <taxon>Tephritoidea</taxon>
        <taxon>Tephritidae</taxon>
        <taxon>Bactrocera</taxon>
        <taxon>Bactrocera</taxon>
    </lineage>
</organism>
<dbReference type="OrthoDB" id="7951606at2759"/>
<evidence type="ECO:0000313" key="9">
    <source>
        <dbReference type="Proteomes" id="UP001652620"/>
    </source>
</evidence>
<keyword evidence="7" id="KW-0325">Glycoprotein</keyword>
<dbReference type="GeneID" id="105223230"/>
<evidence type="ECO:0000313" key="10">
    <source>
        <dbReference type="RefSeq" id="XP_011199182.2"/>
    </source>
</evidence>
<keyword evidence="6" id="KW-0675">Receptor</keyword>
<protein>
    <submittedName>
        <fullName evidence="10">Uncharacterized protein LOC105223230</fullName>
    </submittedName>
</protein>